<dbReference type="GO" id="GO:0006891">
    <property type="term" value="P:intra-Golgi vesicle-mediated transport"/>
    <property type="evidence" value="ECO:0007669"/>
    <property type="project" value="TreeGrafter"/>
</dbReference>
<dbReference type="GO" id="GO:0005794">
    <property type="term" value="C:Golgi apparatus"/>
    <property type="evidence" value="ECO:0007669"/>
    <property type="project" value="TreeGrafter"/>
</dbReference>
<evidence type="ECO:0000313" key="13">
    <source>
        <dbReference type="Proteomes" id="UP000054097"/>
    </source>
</evidence>
<comment type="similarity">
    <text evidence="2">Belongs to the VTI1 family.</text>
</comment>
<organism evidence="12 13">
    <name type="scientific">Serendipita vermifera MAFF 305830</name>
    <dbReference type="NCBI Taxonomy" id="933852"/>
    <lineage>
        <taxon>Eukaryota</taxon>
        <taxon>Fungi</taxon>
        <taxon>Dikarya</taxon>
        <taxon>Basidiomycota</taxon>
        <taxon>Agaricomycotina</taxon>
        <taxon>Agaricomycetes</taxon>
        <taxon>Sebacinales</taxon>
        <taxon>Serendipitaceae</taxon>
        <taxon>Serendipita</taxon>
    </lineage>
</organism>
<evidence type="ECO:0000313" key="12">
    <source>
        <dbReference type="EMBL" id="KIM19806.1"/>
    </source>
</evidence>
<evidence type="ECO:0000256" key="10">
    <source>
        <dbReference type="SAM" id="Phobius"/>
    </source>
</evidence>
<keyword evidence="7" id="KW-0175">Coiled coil</keyword>
<dbReference type="GO" id="GO:0012507">
    <property type="term" value="C:ER to Golgi transport vesicle membrane"/>
    <property type="evidence" value="ECO:0007669"/>
    <property type="project" value="TreeGrafter"/>
</dbReference>
<evidence type="ECO:0000256" key="2">
    <source>
        <dbReference type="ARBA" id="ARBA00006108"/>
    </source>
</evidence>
<dbReference type="InterPro" id="IPR000727">
    <property type="entry name" value="T_SNARE_dom"/>
</dbReference>
<dbReference type="Gene3D" id="1.20.5.110">
    <property type="match status" value="1"/>
</dbReference>
<evidence type="ECO:0000256" key="3">
    <source>
        <dbReference type="ARBA" id="ARBA00022448"/>
    </source>
</evidence>
<accession>A0A0C3AKI1</accession>
<protein>
    <recommendedName>
        <fullName evidence="11">t-SNARE coiled-coil homology domain-containing protein</fullName>
    </recommendedName>
</protein>
<dbReference type="GO" id="GO:0006896">
    <property type="term" value="P:Golgi to vacuole transport"/>
    <property type="evidence" value="ECO:0007669"/>
    <property type="project" value="TreeGrafter"/>
</dbReference>
<keyword evidence="6 10" id="KW-1133">Transmembrane helix</keyword>
<dbReference type="GO" id="GO:0000149">
    <property type="term" value="F:SNARE binding"/>
    <property type="evidence" value="ECO:0007669"/>
    <property type="project" value="TreeGrafter"/>
</dbReference>
<dbReference type="HOGENOM" id="CLU_075474_0_1_1"/>
<dbReference type="GO" id="GO:0048280">
    <property type="term" value="P:vesicle fusion with Golgi apparatus"/>
    <property type="evidence" value="ECO:0007669"/>
    <property type="project" value="TreeGrafter"/>
</dbReference>
<dbReference type="SUPFAM" id="SSF58038">
    <property type="entry name" value="SNARE fusion complex"/>
    <property type="match status" value="1"/>
</dbReference>
<feature type="non-terminal residue" evidence="12">
    <location>
        <position position="1"/>
    </location>
</feature>
<reference evidence="13" key="2">
    <citation type="submission" date="2015-01" db="EMBL/GenBank/DDBJ databases">
        <title>Evolutionary Origins and Diversification of the Mycorrhizal Mutualists.</title>
        <authorList>
            <consortium name="DOE Joint Genome Institute"/>
            <consortium name="Mycorrhizal Genomics Consortium"/>
            <person name="Kohler A."/>
            <person name="Kuo A."/>
            <person name="Nagy L.G."/>
            <person name="Floudas D."/>
            <person name="Copeland A."/>
            <person name="Barry K.W."/>
            <person name="Cichocki N."/>
            <person name="Veneault-Fourrey C."/>
            <person name="LaButti K."/>
            <person name="Lindquist E.A."/>
            <person name="Lipzen A."/>
            <person name="Lundell T."/>
            <person name="Morin E."/>
            <person name="Murat C."/>
            <person name="Riley R."/>
            <person name="Ohm R."/>
            <person name="Sun H."/>
            <person name="Tunlid A."/>
            <person name="Henrissat B."/>
            <person name="Grigoriev I.V."/>
            <person name="Hibbett D.S."/>
            <person name="Martin F."/>
        </authorList>
    </citation>
    <scope>NUCLEOTIDE SEQUENCE [LARGE SCALE GENOMIC DNA]</scope>
    <source>
        <strain evidence="13">MAFF 305830</strain>
    </source>
</reference>
<name>A0A0C3AKI1_SERVB</name>
<sequence>KEVQQASTRDALLGGVSSSTDDPYGTLDGATVSDRTRLLTGSQSLQDSTKRLQDSQRIALETEELGGDILRSLRVQREQIEHSRTVLGTAENNVDRASGTLKTMVRTMYKQRVVTGAIIVVLVFLIIFIVWRKLS</sequence>
<keyword evidence="13" id="KW-1185">Reference proteome</keyword>
<feature type="transmembrane region" description="Helical" evidence="10">
    <location>
        <begin position="113"/>
        <end position="131"/>
    </location>
</feature>
<feature type="region of interest" description="Disordered" evidence="9">
    <location>
        <begin position="1"/>
        <end position="30"/>
    </location>
</feature>
<gene>
    <name evidence="12" type="ORF">M408DRAFT_83014</name>
</gene>
<dbReference type="GO" id="GO:0016236">
    <property type="term" value="P:macroautophagy"/>
    <property type="evidence" value="ECO:0007669"/>
    <property type="project" value="TreeGrafter"/>
</dbReference>
<keyword evidence="3" id="KW-0813">Transport</keyword>
<evidence type="ECO:0000256" key="5">
    <source>
        <dbReference type="ARBA" id="ARBA00022927"/>
    </source>
</evidence>
<keyword evidence="5" id="KW-0653">Protein transport</keyword>
<dbReference type="PANTHER" id="PTHR21230">
    <property type="entry name" value="VESICLE TRANSPORT V-SNARE PROTEIN VTI1-RELATED"/>
    <property type="match status" value="1"/>
</dbReference>
<evidence type="ECO:0000256" key="7">
    <source>
        <dbReference type="ARBA" id="ARBA00023054"/>
    </source>
</evidence>
<dbReference type="PANTHER" id="PTHR21230:SF26">
    <property type="entry name" value="VESICLE TRANSPORT THROUGH INTERACTION WITH T-SNARES HOMOLOG 1A"/>
    <property type="match status" value="1"/>
</dbReference>
<evidence type="ECO:0000256" key="4">
    <source>
        <dbReference type="ARBA" id="ARBA00022692"/>
    </source>
</evidence>
<dbReference type="Proteomes" id="UP000054097">
    <property type="component" value="Unassembled WGS sequence"/>
</dbReference>
<dbReference type="GO" id="GO:0031201">
    <property type="term" value="C:SNARE complex"/>
    <property type="evidence" value="ECO:0007669"/>
    <property type="project" value="TreeGrafter"/>
</dbReference>
<comment type="subcellular location">
    <subcellularLocation>
        <location evidence="1">Membrane</location>
        <topology evidence="1">Single-pass type IV membrane protein</topology>
    </subcellularLocation>
</comment>
<reference evidence="12 13" key="1">
    <citation type="submission" date="2014-04" db="EMBL/GenBank/DDBJ databases">
        <authorList>
            <consortium name="DOE Joint Genome Institute"/>
            <person name="Kuo A."/>
            <person name="Zuccaro A."/>
            <person name="Kohler A."/>
            <person name="Nagy L.G."/>
            <person name="Floudas D."/>
            <person name="Copeland A."/>
            <person name="Barry K.W."/>
            <person name="Cichocki N."/>
            <person name="Veneault-Fourrey C."/>
            <person name="LaButti K."/>
            <person name="Lindquist E.A."/>
            <person name="Lipzen A."/>
            <person name="Lundell T."/>
            <person name="Morin E."/>
            <person name="Murat C."/>
            <person name="Sun H."/>
            <person name="Tunlid A."/>
            <person name="Henrissat B."/>
            <person name="Grigoriev I.V."/>
            <person name="Hibbett D.S."/>
            <person name="Martin F."/>
            <person name="Nordberg H.P."/>
            <person name="Cantor M.N."/>
            <person name="Hua S.X."/>
        </authorList>
    </citation>
    <scope>NUCLEOTIDE SEQUENCE [LARGE SCALE GENOMIC DNA]</scope>
    <source>
        <strain evidence="12 13">MAFF 305830</strain>
    </source>
</reference>
<proteinExistence type="inferred from homology"/>
<dbReference type="Pfam" id="PF12352">
    <property type="entry name" value="V-SNARE_C"/>
    <property type="match status" value="1"/>
</dbReference>
<dbReference type="GO" id="GO:0005829">
    <property type="term" value="C:cytosol"/>
    <property type="evidence" value="ECO:0007669"/>
    <property type="project" value="GOC"/>
</dbReference>
<keyword evidence="4 10" id="KW-0812">Transmembrane</keyword>
<feature type="domain" description="T-SNARE coiled-coil homology" evidence="11">
    <location>
        <begin position="37"/>
        <end position="104"/>
    </location>
</feature>
<evidence type="ECO:0000256" key="1">
    <source>
        <dbReference type="ARBA" id="ARBA00004211"/>
    </source>
</evidence>
<dbReference type="CDD" id="cd15862">
    <property type="entry name" value="SNARE_Vti1"/>
    <property type="match status" value="1"/>
</dbReference>
<dbReference type="STRING" id="933852.A0A0C3AKI1"/>
<dbReference type="GO" id="GO:0005484">
    <property type="term" value="F:SNAP receptor activity"/>
    <property type="evidence" value="ECO:0007669"/>
    <property type="project" value="TreeGrafter"/>
</dbReference>
<dbReference type="OrthoDB" id="430637at2759"/>
<evidence type="ECO:0000256" key="8">
    <source>
        <dbReference type="ARBA" id="ARBA00023136"/>
    </source>
</evidence>
<dbReference type="AlphaFoldDB" id="A0A0C3AKI1"/>
<dbReference type="EMBL" id="KN824539">
    <property type="protein sequence ID" value="KIM19806.1"/>
    <property type="molecule type" value="Genomic_DNA"/>
</dbReference>
<dbReference type="SMART" id="SM00397">
    <property type="entry name" value="t_SNARE"/>
    <property type="match status" value="1"/>
</dbReference>
<evidence type="ECO:0000259" key="11">
    <source>
        <dbReference type="SMART" id="SM00397"/>
    </source>
</evidence>
<evidence type="ECO:0000256" key="6">
    <source>
        <dbReference type="ARBA" id="ARBA00022989"/>
    </source>
</evidence>
<keyword evidence="8 10" id="KW-0472">Membrane</keyword>
<evidence type="ECO:0000256" key="9">
    <source>
        <dbReference type="SAM" id="MobiDB-lite"/>
    </source>
</evidence>
<dbReference type="GO" id="GO:0005789">
    <property type="term" value="C:endoplasmic reticulum membrane"/>
    <property type="evidence" value="ECO:0007669"/>
    <property type="project" value="TreeGrafter"/>
</dbReference>
<dbReference type="FunFam" id="1.20.5.110:FF:000002">
    <property type="entry name" value="Vesicle transport through interaction with t-SNAREsB"/>
    <property type="match status" value="1"/>
</dbReference>
<dbReference type="GO" id="GO:0015031">
    <property type="term" value="P:protein transport"/>
    <property type="evidence" value="ECO:0007669"/>
    <property type="project" value="UniProtKB-KW"/>
</dbReference>
<dbReference type="GO" id="GO:0031902">
    <property type="term" value="C:late endosome membrane"/>
    <property type="evidence" value="ECO:0007669"/>
    <property type="project" value="TreeGrafter"/>
</dbReference>
<dbReference type="GO" id="GO:0042147">
    <property type="term" value="P:retrograde transport, endosome to Golgi"/>
    <property type="evidence" value="ECO:0007669"/>
    <property type="project" value="TreeGrafter"/>
</dbReference>